<keyword evidence="15" id="KW-1133">Transmembrane helix</keyword>
<keyword evidence="9" id="KW-0492">Microsome</keyword>
<dbReference type="GO" id="GO:0006082">
    <property type="term" value="P:organic acid metabolic process"/>
    <property type="evidence" value="ECO:0007669"/>
    <property type="project" value="TreeGrafter"/>
</dbReference>
<dbReference type="FunFam" id="1.10.630.10:FF:000238">
    <property type="entry name" value="Cytochrome P450 2A6"/>
    <property type="match status" value="1"/>
</dbReference>
<comment type="similarity">
    <text evidence="5 14">Belongs to the cytochrome P450 family.</text>
</comment>
<keyword evidence="11 14" id="KW-0408">Iron</keyword>
<evidence type="ECO:0000256" key="5">
    <source>
        <dbReference type="ARBA" id="ARBA00010617"/>
    </source>
</evidence>
<dbReference type="GO" id="GO:0020037">
    <property type="term" value="F:heme binding"/>
    <property type="evidence" value="ECO:0007669"/>
    <property type="project" value="InterPro"/>
</dbReference>
<dbReference type="PRINTS" id="PR00463">
    <property type="entry name" value="EP450I"/>
</dbReference>
<dbReference type="Pfam" id="PF00067">
    <property type="entry name" value="p450"/>
    <property type="match status" value="2"/>
</dbReference>
<evidence type="ECO:0000313" key="16">
    <source>
        <dbReference type="EMBL" id="KAF0311067.1"/>
    </source>
</evidence>
<keyword evidence="6 14" id="KW-0349">Heme</keyword>
<dbReference type="InterPro" id="IPR002401">
    <property type="entry name" value="Cyt_P450_E_grp-I"/>
</dbReference>
<evidence type="ECO:0000256" key="4">
    <source>
        <dbReference type="ARBA" id="ARBA00004406"/>
    </source>
</evidence>
<dbReference type="InterPro" id="IPR036396">
    <property type="entry name" value="Cyt_P450_sf"/>
</dbReference>
<dbReference type="InterPro" id="IPR050182">
    <property type="entry name" value="Cytochrome_P450_fam2"/>
</dbReference>
<comment type="caution">
    <text evidence="16">The sequence shown here is derived from an EMBL/GenBank/DDBJ whole genome shotgun (WGS) entry which is preliminary data.</text>
</comment>
<dbReference type="GO" id="GO:0016712">
    <property type="term" value="F:oxidoreductase activity, acting on paired donors, with incorporation or reduction of molecular oxygen, reduced flavin or flavoprotein as one donor, and incorporation of one atom of oxygen"/>
    <property type="evidence" value="ECO:0007669"/>
    <property type="project" value="TreeGrafter"/>
</dbReference>
<organism evidence="16 17">
    <name type="scientific">Amphibalanus amphitrite</name>
    <name type="common">Striped barnacle</name>
    <name type="synonym">Balanus amphitrite</name>
    <dbReference type="NCBI Taxonomy" id="1232801"/>
    <lineage>
        <taxon>Eukaryota</taxon>
        <taxon>Metazoa</taxon>
        <taxon>Ecdysozoa</taxon>
        <taxon>Arthropoda</taxon>
        <taxon>Crustacea</taxon>
        <taxon>Multicrustacea</taxon>
        <taxon>Cirripedia</taxon>
        <taxon>Thoracica</taxon>
        <taxon>Thoracicalcarea</taxon>
        <taxon>Balanomorpha</taxon>
        <taxon>Balanoidea</taxon>
        <taxon>Balanidae</taxon>
        <taxon>Amphibalaninae</taxon>
        <taxon>Amphibalanus</taxon>
    </lineage>
</organism>
<evidence type="ECO:0000256" key="6">
    <source>
        <dbReference type="ARBA" id="ARBA00022617"/>
    </source>
</evidence>
<evidence type="ECO:0000256" key="1">
    <source>
        <dbReference type="ARBA" id="ARBA00001971"/>
    </source>
</evidence>
<dbReference type="GO" id="GO:0005789">
    <property type="term" value="C:endoplasmic reticulum membrane"/>
    <property type="evidence" value="ECO:0007669"/>
    <property type="project" value="UniProtKB-SubCell"/>
</dbReference>
<dbReference type="PRINTS" id="PR00385">
    <property type="entry name" value="P450"/>
</dbReference>
<protein>
    <submittedName>
        <fullName evidence="16">Farnesoate epoxidase</fullName>
    </submittedName>
</protein>
<evidence type="ECO:0000256" key="7">
    <source>
        <dbReference type="ARBA" id="ARBA00022723"/>
    </source>
</evidence>
<dbReference type="Gene3D" id="1.10.630.10">
    <property type="entry name" value="Cytochrome P450"/>
    <property type="match status" value="2"/>
</dbReference>
<keyword evidence="8" id="KW-0256">Endoplasmic reticulum</keyword>
<gene>
    <name evidence="16" type="primary">CYP15C1_3</name>
    <name evidence="16" type="ORF">FJT64_018067</name>
</gene>
<name>A0A6A4WV84_AMPAM</name>
<dbReference type="Proteomes" id="UP000440578">
    <property type="component" value="Unassembled WGS sequence"/>
</dbReference>
<keyword evidence="13 15" id="KW-0472">Membrane</keyword>
<evidence type="ECO:0000256" key="12">
    <source>
        <dbReference type="ARBA" id="ARBA00023033"/>
    </source>
</evidence>
<evidence type="ECO:0000256" key="2">
    <source>
        <dbReference type="ARBA" id="ARBA00003690"/>
    </source>
</evidence>
<comment type="cofactor">
    <cofactor evidence="1">
        <name>heme</name>
        <dbReference type="ChEBI" id="CHEBI:30413"/>
    </cofactor>
</comment>
<dbReference type="EMBL" id="VIIS01000267">
    <property type="protein sequence ID" value="KAF0311067.1"/>
    <property type="molecule type" value="Genomic_DNA"/>
</dbReference>
<dbReference type="PROSITE" id="PS00086">
    <property type="entry name" value="CYTOCHROME_P450"/>
    <property type="match status" value="1"/>
</dbReference>
<evidence type="ECO:0000256" key="13">
    <source>
        <dbReference type="ARBA" id="ARBA00023136"/>
    </source>
</evidence>
<evidence type="ECO:0000256" key="9">
    <source>
        <dbReference type="ARBA" id="ARBA00022848"/>
    </source>
</evidence>
<dbReference type="AlphaFoldDB" id="A0A6A4WV84"/>
<dbReference type="PANTHER" id="PTHR24300:SF376">
    <property type="entry name" value="CYTOCHROME P450 15A1"/>
    <property type="match status" value="1"/>
</dbReference>
<dbReference type="GO" id="GO:0006805">
    <property type="term" value="P:xenobiotic metabolic process"/>
    <property type="evidence" value="ECO:0007669"/>
    <property type="project" value="TreeGrafter"/>
</dbReference>
<dbReference type="SUPFAM" id="SSF48264">
    <property type="entry name" value="Cytochrome P450"/>
    <property type="match status" value="1"/>
</dbReference>
<feature type="transmembrane region" description="Helical" evidence="15">
    <location>
        <begin position="46"/>
        <end position="68"/>
    </location>
</feature>
<keyword evidence="10 14" id="KW-0560">Oxidoreductase</keyword>
<evidence type="ECO:0000256" key="3">
    <source>
        <dbReference type="ARBA" id="ARBA00004174"/>
    </source>
</evidence>
<reference evidence="16 17" key="1">
    <citation type="submission" date="2019-07" db="EMBL/GenBank/DDBJ databases">
        <title>Draft genome assembly of a fouling barnacle, Amphibalanus amphitrite (Darwin, 1854): The first reference genome for Thecostraca.</title>
        <authorList>
            <person name="Kim W."/>
        </authorList>
    </citation>
    <scope>NUCLEOTIDE SEQUENCE [LARGE SCALE GENOMIC DNA]</scope>
    <source>
        <strain evidence="16">SNU_AA5</strain>
        <tissue evidence="16">Soma without cirri and trophi</tissue>
    </source>
</reference>
<evidence type="ECO:0000256" key="11">
    <source>
        <dbReference type="ARBA" id="ARBA00023004"/>
    </source>
</evidence>
<dbReference type="OrthoDB" id="3934656at2759"/>
<proteinExistence type="inferred from homology"/>
<keyword evidence="7 14" id="KW-0479">Metal-binding</keyword>
<dbReference type="InterPro" id="IPR017972">
    <property type="entry name" value="Cyt_P450_CS"/>
</dbReference>
<dbReference type="PANTHER" id="PTHR24300">
    <property type="entry name" value="CYTOCHROME P450 508A4-RELATED"/>
    <property type="match status" value="1"/>
</dbReference>
<dbReference type="GO" id="GO:0005506">
    <property type="term" value="F:iron ion binding"/>
    <property type="evidence" value="ECO:0007669"/>
    <property type="project" value="InterPro"/>
</dbReference>
<keyword evidence="15" id="KW-0812">Transmembrane</keyword>
<keyword evidence="12 14" id="KW-0503">Monooxygenase</keyword>
<evidence type="ECO:0000256" key="8">
    <source>
        <dbReference type="ARBA" id="ARBA00022824"/>
    </source>
</evidence>
<evidence type="ECO:0000313" key="17">
    <source>
        <dbReference type="Proteomes" id="UP000440578"/>
    </source>
</evidence>
<sequence>MMVDLMPREVLYVGRRQFSQIAPLRRAGRVYVYRAAEAPGDSPRSLVLSTDMVLVLVLVVLVLVFLWARRPQRPAGLPPGPPTFLIFGNIWFTIQSLRGQLKTELKRYRQTYGDVLGFVLPNGQTAAHLFTYEDIRDACAMPEFAGRPQSFATLLRSYQQQLGIAFNEGSSWAEHRRFALRNLRDFGFGKKSLEETVLDEFEELADEITQEMKAPMKVNGRFGVYVLNILWKLVADQRLDQNDPKTQDHVATVSEFFQAIGPRCPLNVAPWLRHFLPEKSGYSTIIRHRESTAAMFGPLVKEHRRTLERSSPRDFIDQFLIEMESPDAEARQFTERNLAIIGMDFFVAGVETTTSTLTWALLLMVLHPDVQARVQREIDSVVGRRSPSYADRVRMPYTEATLTELYRRTAVFPLGVPRRVTRQRVIPFGVGKRFCLGETLARMEAFMLFTCLLQRFRFSPVPGRMPTMNFKPGVARQPEDFVVNVELREQF</sequence>
<keyword evidence="17" id="KW-1185">Reference proteome</keyword>
<evidence type="ECO:0000256" key="14">
    <source>
        <dbReference type="RuleBase" id="RU000461"/>
    </source>
</evidence>
<evidence type="ECO:0000256" key="10">
    <source>
        <dbReference type="ARBA" id="ARBA00023002"/>
    </source>
</evidence>
<comment type="function">
    <text evidence="2">May be involved in the metabolism of insect hormones and in the breakdown of synthetic insecticides.</text>
</comment>
<evidence type="ECO:0000256" key="15">
    <source>
        <dbReference type="SAM" id="Phobius"/>
    </source>
</evidence>
<comment type="subcellular location">
    <subcellularLocation>
        <location evidence="4">Endoplasmic reticulum membrane</location>
        <topology evidence="4">Peripheral membrane protein</topology>
    </subcellularLocation>
    <subcellularLocation>
        <location evidence="3">Microsome membrane</location>
        <topology evidence="3">Peripheral membrane protein</topology>
    </subcellularLocation>
</comment>
<accession>A0A6A4WV84</accession>
<dbReference type="InterPro" id="IPR001128">
    <property type="entry name" value="Cyt_P450"/>
</dbReference>